<organism evidence="2 3">
    <name type="scientific">Fusarium mundagurra</name>
    <dbReference type="NCBI Taxonomy" id="1567541"/>
    <lineage>
        <taxon>Eukaryota</taxon>
        <taxon>Fungi</taxon>
        <taxon>Dikarya</taxon>
        <taxon>Ascomycota</taxon>
        <taxon>Pezizomycotina</taxon>
        <taxon>Sordariomycetes</taxon>
        <taxon>Hypocreomycetidae</taxon>
        <taxon>Hypocreales</taxon>
        <taxon>Nectriaceae</taxon>
        <taxon>Fusarium</taxon>
        <taxon>Fusarium fujikuroi species complex</taxon>
    </lineage>
</organism>
<dbReference type="InterPro" id="IPR051616">
    <property type="entry name" value="Cul2-RING_E3_ligase_SR"/>
</dbReference>
<dbReference type="Pfam" id="PF12796">
    <property type="entry name" value="Ank_2"/>
    <property type="match status" value="1"/>
</dbReference>
<comment type="caution">
    <text evidence="2">The sequence shown here is derived from an EMBL/GenBank/DDBJ whole genome shotgun (WGS) entry which is preliminary data.</text>
</comment>
<dbReference type="InterPro" id="IPR002110">
    <property type="entry name" value="Ankyrin_rpt"/>
</dbReference>
<feature type="repeat" description="ANK" evidence="1">
    <location>
        <begin position="581"/>
        <end position="613"/>
    </location>
</feature>
<protein>
    <submittedName>
        <fullName evidence="2">Ankyrin repeat</fullName>
    </submittedName>
</protein>
<dbReference type="AlphaFoldDB" id="A0A8H5Z5L0"/>
<dbReference type="Gene3D" id="1.25.40.20">
    <property type="entry name" value="Ankyrin repeat-containing domain"/>
    <property type="match status" value="2"/>
</dbReference>
<gene>
    <name evidence="2" type="ORF">FMUND_2029</name>
</gene>
<proteinExistence type="predicted"/>
<evidence type="ECO:0000256" key="1">
    <source>
        <dbReference type="PROSITE-ProRule" id="PRU00023"/>
    </source>
</evidence>
<dbReference type="SUPFAM" id="SSF48403">
    <property type="entry name" value="Ankyrin repeat"/>
    <property type="match status" value="2"/>
</dbReference>
<dbReference type="OrthoDB" id="539213at2759"/>
<name>A0A8H5Z5L0_9HYPO</name>
<dbReference type="InterPro" id="IPR036770">
    <property type="entry name" value="Ankyrin_rpt-contain_sf"/>
</dbReference>
<keyword evidence="3" id="KW-1185">Reference proteome</keyword>
<dbReference type="Proteomes" id="UP000544331">
    <property type="component" value="Unassembled WGS sequence"/>
</dbReference>
<dbReference type="PANTHER" id="PTHR46224:SF6">
    <property type="entry name" value="ANKYRIN REPEAT FAMILY PROTEIN"/>
    <property type="match status" value="1"/>
</dbReference>
<evidence type="ECO:0000313" key="2">
    <source>
        <dbReference type="EMBL" id="KAF5723250.1"/>
    </source>
</evidence>
<reference evidence="2 3" key="1">
    <citation type="submission" date="2020-05" db="EMBL/GenBank/DDBJ databases">
        <title>Identification and distribution of gene clusters putatively required for synthesis of sphingolipid metabolism inhibitors in phylogenetically diverse species of the filamentous fungus Fusarium.</title>
        <authorList>
            <person name="Kim H.-S."/>
            <person name="Busman M."/>
            <person name="Brown D.W."/>
            <person name="Divon H."/>
            <person name="Uhlig S."/>
            <person name="Proctor R.H."/>
        </authorList>
    </citation>
    <scope>NUCLEOTIDE SEQUENCE [LARGE SCALE GENOMIC DNA]</scope>
    <source>
        <strain evidence="2 3">NRRL 66235</strain>
    </source>
</reference>
<accession>A0A8H5Z5L0</accession>
<dbReference type="SMART" id="SM00248">
    <property type="entry name" value="ANK"/>
    <property type="match status" value="7"/>
</dbReference>
<dbReference type="PANTHER" id="PTHR46224">
    <property type="entry name" value="ANKYRIN REPEAT FAMILY PROTEIN"/>
    <property type="match status" value="1"/>
</dbReference>
<sequence>MDNLFRAVIDAVTCGQRLREKKNRERALGLIKWLLSSGQDPNIRMRNATPLERAVGAAQPDLTELLLIADADPDRACKWSRHSSLMDLALGCQGTSDNKVRMIKLLLPHTRLADLVKVLHTAIKLRDPDLVEQVVERGPDLLASTVRAEYSFYHDHYTALSVAAAVDIDATTSILRHIEVQYPSRPTSAFITPDVFIAAAGAGNTDVVLFLHGISPIGGSPNLNLITSLQAALRGFKLFYTHLGSPPNWLELLIGRGAVLPGGSVALFAGMWWDKALLAALDAGGSANETNTISQSALHCALRHGRSKGSAKRIATVKILLERGAQLRGGEVLQAMRIQDRDLVLLLLHHRAKLLDTHENRGPTLDAEIMLNDDKLLERVVAELPGYYDAVSLCEAVHTRNTRIINLLLANRRQQVDADLLEGTAVGLAAKSGDIQLVRKLLEHLGKPDSALLPSREWDSDNSLDFWRDEPEELIEGSPLALAVSDVDTEGDSEGFFELLENGYWPDKLTLSRLAMARRYSCLERILHFRQRLKGVPPHPPETPCFLWQCIEDENEDMLHCLLKAGADANEHNRTHVDRRYNRSPLQMAVEGGNLDIIDLLLQAGAHINAPPSFFGGATALQIAAIQEIEDLWYAYVSSEGGVDAGR</sequence>
<dbReference type="PROSITE" id="PS50088">
    <property type="entry name" value="ANK_REPEAT"/>
    <property type="match status" value="1"/>
</dbReference>
<dbReference type="PROSITE" id="PS50297">
    <property type="entry name" value="ANK_REP_REGION"/>
    <property type="match status" value="1"/>
</dbReference>
<evidence type="ECO:0000313" key="3">
    <source>
        <dbReference type="Proteomes" id="UP000544331"/>
    </source>
</evidence>
<dbReference type="EMBL" id="JAAOAN010000071">
    <property type="protein sequence ID" value="KAF5723250.1"/>
    <property type="molecule type" value="Genomic_DNA"/>
</dbReference>
<keyword evidence="1" id="KW-0040">ANK repeat</keyword>